<dbReference type="EMBL" id="UGQC01000001">
    <property type="protein sequence ID" value="STZ01212.1"/>
    <property type="molecule type" value="Genomic_DNA"/>
</dbReference>
<reference evidence="3" key="1">
    <citation type="submission" date="2017-03" db="EMBL/GenBank/DDBJ databases">
        <title>Draft genome sequence of Moraxella equi CCUG 4950T type strain.</title>
        <authorList>
            <person name="Salva-Serra F."/>
            <person name="Engstrom-Jakobsson H."/>
            <person name="Thorell K."/>
            <person name="Jaen-Luchoro D."/>
            <person name="Gonzales-Siles L."/>
            <person name="Karlsson R."/>
            <person name="Yazdan S."/>
            <person name="Boulund F."/>
            <person name="Johnning A."/>
            <person name="Engstrand L."/>
            <person name="Kristiansson E."/>
            <person name="Moore E."/>
        </authorList>
    </citation>
    <scope>NUCLEOTIDE SEQUENCE [LARGE SCALE GENOMIC DNA]</scope>
    <source>
        <strain evidence="3">CCUG 4441</strain>
    </source>
</reference>
<protein>
    <recommendedName>
        <fullName evidence="5">Antitoxin</fullName>
    </recommendedName>
</protein>
<reference evidence="1" key="2">
    <citation type="submission" date="2017-03" db="EMBL/GenBank/DDBJ databases">
        <authorList>
            <person name="Afonso C.L."/>
            <person name="Miller P.J."/>
            <person name="Scott M.A."/>
            <person name="Spackman E."/>
            <person name="Goraichik I."/>
            <person name="Dimitrov K.M."/>
            <person name="Suarez D.L."/>
            <person name="Swayne D.E."/>
        </authorList>
    </citation>
    <scope>NUCLEOTIDE SEQUENCE</scope>
    <source>
        <strain evidence="1">CCUG 4441</strain>
    </source>
</reference>
<dbReference type="EMBL" id="MXAN01000065">
    <property type="protein sequence ID" value="OPH35488.1"/>
    <property type="molecule type" value="Genomic_DNA"/>
</dbReference>
<dbReference type="AlphaFoldDB" id="A0A1V4GSX0"/>
<dbReference type="GeneID" id="302271131"/>
<dbReference type="RefSeq" id="WP_062500218.1">
    <property type="nucleotide sequence ID" value="NZ_MXAN01000065.1"/>
</dbReference>
<evidence type="ECO:0000313" key="4">
    <source>
        <dbReference type="Proteomes" id="UP000254107"/>
    </source>
</evidence>
<sequence>MIINIPPYVEQMIVNEAEQKGISIDELIIQTFYKQPYPKGDIRRLKGIGQSEHSVSIDEMNTAIKHGAVYGE</sequence>
<evidence type="ECO:0008006" key="5">
    <source>
        <dbReference type="Google" id="ProtNLM"/>
    </source>
</evidence>
<gene>
    <name evidence="1" type="ORF">B5J94_09520</name>
    <name evidence="2" type="ORF">NCTC7911_02634</name>
</gene>
<evidence type="ECO:0000313" key="3">
    <source>
        <dbReference type="Proteomes" id="UP000191025"/>
    </source>
</evidence>
<keyword evidence="4" id="KW-1185">Reference proteome</keyword>
<evidence type="ECO:0000313" key="1">
    <source>
        <dbReference type="EMBL" id="OPH35488.1"/>
    </source>
</evidence>
<proteinExistence type="predicted"/>
<organism evidence="1 3">
    <name type="scientific">Moraxella lacunata</name>
    <dbReference type="NCBI Taxonomy" id="477"/>
    <lineage>
        <taxon>Bacteria</taxon>
        <taxon>Pseudomonadati</taxon>
        <taxon>Pseudomonadota</taxon>
        <taxon>Gammaproteobacteria</taxon>
        <taxon>Moraxellales</taxon>
        <taxon>Moraxellaceae</taxon>
        <taxon>Moraxella</taxon>
    </lineage>
</organism>
<dbReference type="Proteomes" id="UP000191025">
    <property type="component" value="Unassembled WGS sequence"/>
</dbReference>
<reference evidence="2 4" key="3">
    <citation type="submission" date="2018-06" db="EMBL/GenBank/DDBJ databases">
        <authorList>
            <consortium name="Pathogen Informatics"/>
            <person name="Doyle S."/>
        </authorList>
    </citation>
    <scope>NUCLEOTIDE SEQUENCE [LARGE SCALE GENOMIC DNA]</scope>
    <source>
        <strain evidence="2 4">NCTC7911</strain>
    </source>
</reference>
<dbReference type="Proteomes" id="UP000254107">
    <property type="component" value="Unassembled WGS sequence"/>
</dbReference>
<name>A0A1V4GSX0_MORLA</name>
<evidence type="ECO:0000313" key="2">
    <source>
        <dbReference type="EMBL" id="STZ01212.1"/>
    </source>
</evidence>
<accession>A0A1V4GSX0</accession>